<dbReference type="InterPro" id="IPR005790">
    <property type="entry name" value="DNA_polIII_delta"/>
</dbReference>
<keyword evidence="6" id="KW-0239">DNA-directed DNA polymerase</keyword>
<evidence type="ECO:0000256" key="3">
    <source>
        <dbReference type="ARBA" id="ARBA00022679"/>
    </source>
</evidence>
<dbReference type="Pfam" id="PF21694">
    <property type="entry name" value="DNA_pol3_delta_C"/>
    <property type="match status" value="1"/>
</dbReference>
<comment type="catalytic activity">
    <reaction evidence="8">
        <text>DNA(n) + a 2'-deoxyribonucleoside 5'-triphosphate = DNA(n+1) + diphosphate</text>
        <dbReference type="Rhea" id="RHEA:22508"/>
        <dbReference type="Rhea" id="RHEA-COMP:17339"/>
        <dbReference type="Rhea" id="RHEA-COMP:17340"/>
        <dbReference type="ChEBI" id="CHEBI:33019"/>
        <dbReference type="ChEBI" id="CHEBI:61560"/>
        <dbReference type="ChEBI" id="CHEBI:173112"/>
        <dbReference type="EC" id="2.7.7.7"/>
    </reaction>
</comment>
<dbReference type="RefSeq" id="WP_349641205.1">
    <property type="nucleotide sequence ID" value="NZ_CAWVOH010000001.1"/>
</dbReference>
<dbReference type="PANTHER" id="PTHR34388:SF1">
    <property type="entry name" value="DNA POLYMERASE III SUBUNIT DELTA"/>
    <property type="match status" value="1"/>
</dbReference>
<comment type="similarity">
    <text evidence="7">Belongs to the DNA polymerase HolA subunit family.</text>
</comment>
<dbReference type="InterPro" id="IPR048466">
    <property type="entry name" value="DNA_pol3_delta-like_C"/>
</dbReference>
<dbReference type="EMBL" id="CAWVOH010000001">
    <property type="protein sequence ID" value="CAK8053647.1"/>
    <property type="molecule type" value="Genomic_DNA"/>
</dbReference>
<keyword evidence="3 11" id="KW-0808">Transferase</keyword>
<organism evidence="11 12">
    <name type="scientific">Eupransor demetentiae</name>
    <dbReference type="NCBI Taxonomy" id="3109584"/>
    <lineage>
        <taxon>Bacteria</taxon>
        <taxon>Bacillati</taxon>
        <taxon>Bacillota</taxon>
        <taxon>Bacilli</taxon>
        <taxon>Lactobacillales</taxon>
        <taxon>Lactobacillaceae</taxon>
        <taxon>Eupransor</taxon>
    </lineage>
</organism>
<evidence type="ECO:0000313" key="11">
    <source>
        <dbReference type="EMBL" id="CAK8053647.1"/>
    </source>
</evidence>
<accession>A0ABP0EMY6</accession>
<dbReference type="InterPro" id="IPR008921">
    <property type="entry name" value="DNA_pol3_clamp-load_cplx_C"/>
</dbReference>
<evidence type="ECO:0000256" key="2">
    <source>
        <dbReference type="ARBA" id="ARBA00017703"/>
    </source>
</evidence>
<evidence type="ECO:0000256" key="6">
    <source>
        <dbReference type="ARBA" id="ARBA00022932"/>
    </source>
</evidence>
<evidence type="ECO:0000313" key="12">
    <source>
        <dbReference type="Proteomes" id="UP001314241"/>
    </source>
</evidence>
<evidence type="ECO:0000256" key="8">
    <source>
        <dbReference type="ARBA" id="ARBA00049244"/>
    </source>
</evidence>
<name>A0ABP0EMY6_9LACO</name>
<keyword evidence="12" id="KW-1185">Reference proteome</keyword>
<feature type="domain" description="DNA polymerase III delta N-terminal" evidence="9">
    <location>
        <begin position="19"/>
        <end position="137"/>
    </location>
</feature>
<dbReference type="Pfam" id="PF06144">
    <property type="entry name" value="DNA_pol3_delta"/>
    <property type="match status" value="1"/>
</dbReference>
<proteinExistence type="inferred from homology"/>
<keyword evidence="4 11" id="KW-0548">Nucleotidyltransferase</keyword>
<dbReference type="SUPFAM" id="SSF48019">
    <property type="entry name" value="post-AAA+ oligomerization domain-like"/>
    <property type="match status" value="1"/>
</dbReference>
<comment type="caution">
    <text evidence="11">The sequence shown here is derived from an EMBL/GenBank/DDBJ whole genome shotgun (WGS) entry which is preliminary data.</text>
</comment>
<dbReference type="Gene3D" id="1.10.8.60">
    <property type="match status" value="1"/>
</dbReference>
<dbReference type="NCBIfam" id="TIGR01128">
    <property type="entry name" value="holA"/>
    <property type="match status" value="1"/>
</dbReference>
<dbReference type="InterPro" id="IPR027417">
    <property type="entry name" value="P-loop_NTPase"/>
</dbReference>
<sequence>MKLRQLSEQIKQDALANFYLVQGEEAALLNQVQEEFQGILQGDEAEMNYSQFNLAEDDFADFWADATALPFFAEHRVVLVQNPLFLTAGHKLIDTEEKQLLSLLEQPVPGNVVVFMARDLKIDQRKKVSKQLKKVAEELDLPSLNEQESRQLIQQRLNDLDYQIDGDALTELVKRTAASYSMMLNQLPKLRAYALDSHRIDLAAVQGLVPQTLHASTFDLADAIMSGREEVALHLYRELLFTGEAPLRINALILGQLRLLLQVVATPGAPAAVANRLKVHPYRVKLAQAALRKYNPRRLRKGFLALVDVEIALKTSRSDPDFLFEQFILTF</sequence>
<evidence type="ECO:0000259" key="9">
    <source>
        <dbReference type="Pfam" id="PF06144"/>
    </source>
</evidence>
<dbReference type="SUPFAM" id="SSF52540">
    <property type="entry name" value="P-loop containing nucleoside triphosphate hydrolases"/>
    <property type="match status" value="1"/>
</dbReference>
<dbReference type="PANTHER" id="PTHR34388">
    <property type="entry name" value="DNA POLYMERASE III SUBUNIT DELTA"/>
    <property type="match status" value="1"/>
</dbReference>
<evidence type="ECO:0000256" key="7">
    <source>
        <dbReference type="ARBA" id="ARBA00034754"/>
    </source>
</evidence>
<protein>
    <recommendedName>
        <fullName evidence="2">DNA polymerase III subunit delta</fullName>
        <ecNumber evidence="1">2.7.7.7</ecNumber>
    </recommendedName>
</protein>
<keyword evidence="5" id="KW-0235">DNA replication</keyword>
<evidence type="ECO:0000256" key="1">
    <source>
        <dbReference type="ARBA" id="ARBA00012417"/>
    </source>
</evidence>
<dbReference type="Gene3D" id="3.40.50.300">
    <property type="entry name" value="P-loop containing nucleotide triphosphate hydrolases"/>
    <property type="match status" value="1"/>
</dbReference>
<evidence type="ECO:0000256" key="4">
    <source>
        <dbReference type="ARBA" id="ARBA00022695"/>
    </source>
</evidence>
<dbReference type="Gene3D" id="1.20.272.10">
    <property type="match status" value="1"/>
</dbReference>
<evidence type="ECO:0000256" key="5">
    <source>
        <dbReference type="ARBA" id="ARBA00022705"/>
    </source>
</evidence>
<gene>
    <name evidence="11" type="ORF">R54876_GBNLAHCA_00204</name>
</gene>
<dbReference type="InterPro" id="IPR010372">
    <property type="entry name" value="DNA_pol3_delta_N"/>
</dbReference>
<reference evidence="11 12" key="1">
    <citation type="submission" date="2024-01" db="EMBL/GenBank/DDBJ databases">
        <authorList>
            <person name="Botero Cardona J."/>
        </authorList>
    </citation>
    <scope>NUCLEOTIDE SEQUENCE [LARGE SCALE GENOMIC DNA]</scope>
    <source>
        <strain evidence="11 12">LMG 33000</strain>
    </source>
</reference>
<dbReference type="GO" id="GO:0003887">
    <property type="term" value="F:DNA-directed DNA polymerase activity"/>
    <property type="evidence" value="ECO:0007669"/>
    <property type="project" value="UniProtKB-EC"/>
</dbReference>
<feature type="domain" description="DNA polymerase III delta subunit-like C-terminal" evidence="10">
    <location>
        <begin position="216"/>
        <end position="330"/>
    </location>
</feature>
<dbReference type="Proteomes" id="UP001314241">
    <property type="component" value="Unassembled WGS sequence"/>
</dbReference>
<dbReference type="EC" id="2.7.7.7" evidence="1"/>
<evidence type="ECO:0000259" key="10">
    <source>
        <dbReference type="Pfam" id="PF21694"/>
    </source>
</evidence>